<proteinExistence type="predicted"/>
<dbReference type="EMBL" id="UGTW01000003">
    <property type="protein sequence ID" value="SUD28881.1"/>
    <property type="molecule type" value="Genomic_DNA"/>
</dbReference>
<protein>
    <submittedName>
        <fullName evidence="1">Uncharacterized protein</fullName>
    </submittedName>
</protein>
<gene>
    <name evidence="1" type="ORF">NCTC10376_04087</name>
</gene>
<name>A0A379I8D0_PROVU</name>
<evidence type="ECO:0000313" key="2">
    <source>
        <dbReference type="Proteomes" id="UP000254331"/>
    </source>
</evidence>
<evidence type="ECO:0000313" key="1">
    <source>
        <dbReference type="EMBL" id="SUD28881.1"/>
    </source>
</evidence>
<reference evidence="1 2" key="1">
    <citation type="submission" date="2018-06" db="EMBL/GenBank/DDBJ databases">
        <authorList>
            <consortium name="Pathogen Informatics"/>
            <person name="Doyle S."/>
        </authorList>
    </citation>
    <scope>NUCLEOTIDE SEQUENCE [LARGE SCALE GENOMIC DNA]</scope>
    <source>
        <strain evidence="1 2">NCTC10376</strain>
    </source>
</reference>
<accession>A0A379I8D0</accession>
<sequence>MRSICNLTSRSAQNGQLQRFLFSKGELYLNHLSRSAAIGEIAGLRKQTASSLMPYGIT</sequence>
<organism evidence="1 2">
    <name type="scientific">Proteus vulgaris</name>
    <dbReference type="NCBI Taxonomy" id="585"/>
    <lineage>
        <taxon>Bacteria</taxon>
        <taxon>Pseudomonadati</taxon>
        <taxon>Pseudomonadota</taxon>
        <taxon>Gammaproteobacteria</taxon>
        <taxon>Enterobacterales</taxon>
        <taxon>Morganellaceae</taxon>
        <taxon>Proteus</taxon>
    </lineage>
</organism>
<dbReference type="Proteomes" id="UP000254331">
    <property type="component" value="Unassembled WGS sequence"/>
</dbReference>
<dbReference type="AlphaFoldDB" id="A0A379I8D0"/>